<dbReference type="EMBL" id="JAQQWE010000007">
    <property type="protein sequence ID" value="KAK7947050.1"/>
    <property type="molecule type" value="Genomic_DNA"/>
</dbReference>
<keyword evidence="2" id="KW-1185">Reference proteome</keyword>
<reference evidence="1 2" key="1">
    <citation type="submission" date="2023-01" db="EMBL/GenBank/DDBJ databases">
        <title>Analysis of 21 Apiospora genomes using comparative genomics revels a genus with tremendous synthesis potential of carbohydrate active enzymes and secondary metabolites.</title>
        <authorList>
            <person name="Sorensen T."/>
        </authorList>
    </citation>
    <scope>NUCLEOTIDE SEQUENCE [LARGE SCALE GENOMIC DNA]</scope>
    <source>
        <strain evidence="1 2">CBS 24483</strain>
    </source>
</reference>
<sequence length="158" mass="18049">MFGSEVNRLTPLCRWEPMKPDDPPELVDSSVRMLRTRAQVTRTASILPRPEPNWMDMNRSGMGRLRYGDRELALLNVSAVGLEGMSLDDRGLMLWTDADFAYTQGQPCELIALASFVPYRNSSDLEFTLLDILFQPDRYLCPGRSDNQGEKRSTTSWR</sequence>
<proteinExistence type="predicted"/>
<dbReference type="GeneID" id="92080655"/>
<organism evidence="1 2">
    <name type="scientific">Apiospora aurea</name>
    <dbReference type="NCBI Taxonomy" id="335848"/>
    <lineage>
        <taxon>Eukaryota</taxon>
        <taxon>Fungi</taxon>
        <taxon>Dikarya</taxon>
        <taxon>Ascomycota</taxon>
        <taxon>Pezizomycotina</taxon>
        <taxon>Sordariomycetes</taxon>
        <taxon>Xylariomycetidae</taxon>
        <taxon>Amphisphaeriales</taxon>
        <taxon>Apiosporaceae</taxon>
        <taxon>Apiospora</taxon>
    </lineage>
</organism>
<evidence type="ECO:0000313" key="1">
    <source>
        <dbReference type="EMBL" id="KAK7947050.1"/>
    </source>
</evidence>
<comment type="caution">
    <text evidence="1">The sequence shown here is derived from an EMBL/GenBank/DDBJ whole genome shotgun (WGS) entry which is preliminary data.</text>
</comment>
<protein>
    <submittedName>
        <fullName evidence="1">Uncharacterized protein</fullName>
    </submittedName>
</protein>
<dbReference type="Proteomes" id="UP001391051">
    <property type="component" value="Unassembled WGS sequence"/>
</dbReference>
<accession>A0ABR1Q538</accession>
<gene>
    <name evidence="1" type="ORF">PG986_011371</name>
</gene>
<dbReference type="RefSeq" id="XP_066697084.1">
    <property type="nucleotide sequence ID" value="XM_066847593.1"/>
</dbReference>
<evidence type="ECO:0000313" key="2">
    <source>
        <dbReference type="Proteomes" id="UP001391051"/>
    </source>
</evidence>
<name>A0ABR1Q538_9PEZI</name>